<proteinExistence type="predicted"/>
<comment type="caution">
    <text evidence="2">The sequence shown here is derived from an EMBL/GenBank/DDBJ whole genome shotgun (WGS) entry which is preliminary data.</text>
</comment>
<protein>
    <submittedName>
        <fullName evidence="2">Uncharacterized protein</fullName>
    </submittedName>
</protein>
<reference evidence="2" key="1">
    <citation type="journal article" date="2015" name="Nature">
        <title>Complex archaea that bridge the gap between prokaryotes and eukaryotes.</title>
        <authorList>
            <person name="Spang A."/>
            <person name="Saw J.H."/>
            <person name="Jorgensen S.L."/>
            <person name="Zaremba-Niedzwiedzka K."/>
            <person name="Martijn J."/>
            <person name="Lind A.E."/>
            <person name="van Eijk R."/>
            <person name="Schleper C."/>
            <person name="Guy L."/>
            <person name="Ettema T.J."/>
        </authorList>
    </citation>
    <scope>NUCLEOTIDE SEQUENCE</scope>
</reference>
<dbReference type="EMBL" id="LAZR01042569">
    <property type="protein sequence ID" value="KKL09218.1"/>
    <property type="molecule type" value="Genomic_DNA"/>
</dbReference>
<dbReference type="AlphaFoldDB" id="A0A0F9DAZ7"/>
<organism evidence="2">
    <name type="scientific">marine sediment metagenome</name>
    <dbReference type="NCBI Taxonomy" id="412755"/>
    <lineage>
        <taxon>unclassified sequences</taxon>
        <taxon>metagenomes</taxon>
        <taxon>ecological metagenomes</taxon>
    </lineage>
</organism>
<name>A0A0F9DAZ7_9ZZZZ</name>
<feature type="region of interest" description="Disordered" evidence="1">
    <location>
        <begin position="1"/>
        <end position="35"/>
    </location>
</feature>
<sequence length="55" mass="6431">MTRQGKQEERRHVNPKKRKPPTYSKTGPKKDNLEKGYKEHANALKDTLAFIPKIK</sequence>
<feature type="compositionally biased region" description="Basic and acidic residues" evidence="1">
    <location>
        <begin position="1"/>
        <end position="12"/>
    </location>
</feature>
<evidence type="ECO:0000256" key="1">
    <source>
        <dbReference type="SAM" id="MobiDB-lite"/>
    </source>
</evidence>
<evidence type="ECO:0000313" key="2">
    <source>
        <dbReference type="EMBL" id="KKL09218.1"/>
    </source>
</evidence>
<gene>
    <name evidence="2" type="ORF">LCGC14_2568080</name>
</gene>
<accession>A0A0F9DAZ7</accession>